<accession>A0ABQ9UUB0</accession>
<evidence type="ECO:0000313" key="5">
    <source>
        <dbReference type="Proteomes" id="UP001266305"/>
    </source>
</evidence>
<keyword evidence="2" id="KW-0325">Glycoprotein</keyword>
<dbReference type="InterPro" id="IPR050780">
    <property type="entry name" value="Mucin_vWF_Thrombospondin_sf"/>
</dbReference>
<dbReference type="InterPro" id="IPR001846">
    <property type="entry name" value="VWF_type-D"/>
</dbReference>
<comment type="caution">
    <text evidence="4">The sequence shown here is derived from an EMBL/GenBank/DDBJ whole genome shotgun (WGS) entry which is preliminary data.</text>
</comment>
<dbReference type="InterPro" id="IPR014853">
    <property type="entry name" value="VWF/SSPO/ZAN-like_Cys-rich_dom"/>
</dbReference>
<protein>
    <recommendedName>
        <fullName evidence="3">VWFD domain-containing protein</fullName>
    </recommendedName>
</protein>
<feature type="domain" description="VWFD" evidence="3">
    <location>
        <begin position="1"/>
        <end position="97"/>
    </location>
</feature>
<dbReference type="Gene3D" id="2.10.25.10">
    <property type="entry name" value="Laminin"/>
    <property type="match status" value="1"/>
</dbReference>
<evidence type="ECO:0000256" key="2">
    <source>
        <dbReference type="ARBA" id="ARBA00023180"/>
    </source>
</evidence>
<reference evidence="4 5" key="1">
    <citation type="submission" date="2023-05" db="EMBL/GenBank/DDBJ databases">
        <title>B98-5 Cell Line De Novo Hybrid Assembly: An Optical Mapping Approach.</title>
        <authorList>
            <person name="Kananen K."/>
            <person name="Auerbach J.A."/>
            <person name="Kautto E."/>
            <person name="Blachly J.S."/>
        </authorList>
    </citation>
    <scope>NUCLEOTIDE SEQUENCE [LARGE SCALE GENOMIC DNA]</scope>
    <source>
        <strain evidence="4">B95-8</strain>
        <tissue evidence="4">Cell line</tissue>
    </source>
</reference>
<organism evidence="4 5">
    <name type="scientific">Saguinus oedipus</name>
    <name type="common">Cotton-top tamarin</name>
    <name type="synonym">Oedipomidas oedipus</name>
    <dbReference type="NCBI Taxonomy" id="9490"/>
    <lineage>
        <taxon>Eukaryota</taxon>
        <taxon>Metazoa</taxon>
        <taxon>Chordata</taxon>
        <taxon>Craniata</taxon>
        <taxon>Vertebrata</taxon>
        <taxon>Euteleostomi</taxon>
        <taxon>Mammalia</taxon>
        <taxon>Eutheria</taxon>
        <taxon>Euarchontoglires</taxon>
        <taxon>Primates</taxon>
        <taxon>Haplorrhini</taxon>
        <taxon>Platyrrhini</taxon>
        <taxon>Cebidae</taxon>
        <taxon>Callitrichinae</taxon>
        <taxon>Saguinus</taxon>
    </lineage>
</organism>
<dbReference type="Proteomes" id="UP001266305">
    <property type="component" value="Unassembled WGS sequence"/>
</dbReference>
<dbReference type="PROSITE" id="PS51233">
    <property type="entry name" value="VWFD"/>
    <property type="match status" value="1"/>
</dbReference>
<evidence type="ECO:0000313" key="4">
    <source>
        <dbReference type="EMBL" id="KAK2100684.1"/>
    </source>
</evidence>
<dbReference type="PANTHER" id="PTHR11339:SF228">
    <property type="entry name" value="OTOGELIN"/>
    <property type="match status" value="1"/>
</dbReference>
<name>A0ABQ9UUB0_SAGOE</name>
<dbReference type="SMART" id="SM00832">
    <property type="entry name" value="C8"/>
    <property type="match status" value="1"/>
</dbReference>
<dbReference type="Pfam" id="PF08742">
    <property type="entry name" value="C8"/>
    <property type="match status" value="1"/>
</dbReference>
<dbReference type="SUPFAM" id="SSF57567">
    <property type="entry name" value="Serine protease inhibitors"/>
    <property type="match status" value="1"/>
</dbReference>
<keyword evidence="5" id="KW-1185">Reference proteome</keyword>
<dbReference type="InterPro" id="IPR036084">
    <property type="entry name" value="Ser_inhib-like_sf"/>
</dbReference>
<keyword evidence="1" id="KW-1015">Disulfide bond</keyword>
<sequence>MYMILTPSHIQIQWLHSSGLMIVEASKASKAQGHGLCAAIFCERLTCKTVTVTQILEGICDGDAANDLTLKDGSVVGGAEDPAPFLDSWQVPSSLTSVGQTRFRPDSCATTDCSPCLRMVSNRTFSACHRFVSPESFCELWIRDTKYVQQPCVALTVYVAMCHKFHVCIEWRRSDYCRDDSTYQACVTACEPPKTCQDGLLGPLDPEHCQVLGEGCVCSEGTILHRRHSALCISEAKCDLLKGGQYPRESLAWEGLGSPPSSVPCTLPCPSAACTDSMGVPRALGETWNSSLSGCCQQQCQAPDTIIAVDPGCPGPRPESCPRFGEVALLLPTKDPCCLGTVCECDPDLCKAELVPSCRQDQTLIAGRLGDSCCTSYFCACGDCPDPIPECQEGEALTVHRNTTELCCPLYQCVCESFRCPQVQCGLGTALVEVWSPDRCCPYKSCGKSVVRTASPAGDPVTLLRRGAGVALPTAVHFSQICPLQSL</sequence>
<dbReference type="CDD" id="cd19941">
    <property type="entry name" value="TIL"/>
    <property type="match status" value="1"/>
</dbReference>
<dbReference type="EMBL" id="JASSZA010000010">
    <property type="protein sequence ID" value="KAK2100684.1"/>
    <property type="molecule type" value="Genomic_DNA"/>
</dbReference>
<evidence type="ECO:0000259" key="3">
    <source>
        <dbReference type="PROSITE" id="PS51233"/>
    </source>
</evidence>
<dbReference type="PANTHER" id="PTHR11339">
    <property type="entry name" value="EXTRACELLULAR MATRIX GLYCOPROTEIN RELATED"/>
    <property type="match status" value="1"/>
</dbReference>
<evidence type="ECO:0000256" key="1">
    <source>
        <dbReference type="ARBA" id="ARBA00023157"/>
    </source>
</evidence>
<gene>
    <name evidence="4" type="ORF">P7K49_022032</name>
</gene>
<proteinExistence type="predicted"/>